<dbReference type="SUPFAM" id="SSF48726">
    <property type="entry name" value="Immunoglobulin"/>
    <property type="match status" value="2"/>
</dbReference>
<reference evidence="2" key="1">
    <citation type="submission" date="2014-08" db="EMBL/GenBank/DDBJ databases">
        <authorList>
            <person name="Murali S."/>
            <person name="Richards S."/>
            <person name="Bandaranaike D."/>
            <person name="Bellair M."/>
            <person name="Blankenburg K."/>
            <person name="Chao H."/>
            <person name="Dinh H."/>
            <person name="Doddapaneni H."/>
            <person name="Dugan-Rocha S."/>
            <person name="Elkadiri S."/>
            <person name="Gnanaolivu R."/>
            <person name="Hughes D."/>
            <person name="Lee S."/>
            <person name="Li M."/>
            <person name="Ming W."/>
            <person name="Munidasa M."/>
            <person name="Muniz J."/>
            <person name="Nguyen L."/>
            <person name="Osuji N."/>
            <person name="Pu L.-L."/>
            <person name="Puazo M."/>
            <person name="Skinner E."/>
            <person name="Qu C."/>
            <person name="Quiroz J."/>
            <person name="Raj R."/>
            <person name="Weissenberger G."/>
            <person name="Xin Y."/>
            <person name="Zou X."/>
            <person name="Han Y."/>
            <person name="Worley K."/>
            <person name="Muzny D."/>
            <person name="Gibbs R."/>
        </authorList>
    </citation>
    <scope>NUCLEOTIDE SEQUENCE</scope>
    <source>
        <strain evidence="2">HAZT.00-mixed</strain>
        <tissue evidence="2">Whole organism</tissue>
    </source>
</reference>
<proteinExistence type="predicted"/>
<evidence type="ECO:0000313" key="2">
    <source>
        <dbReference type="EMBL" id="KAA0201150.1"/>
    </source>
</evidence>
<organism evidence="2">
    <name type="scientific">Hyalella azteca</name>
    <name type="common">Amphipod</name>
    <dbReference type="NCBI Taxonomy" id="294128"/>
    <lineage>
        <taxon>Eukaryota</taxon>
        <taxon>Metazoa</taxon>
        <taxon>Ecdysozoa</taxon>
        <taxon>Arthropoda</taxon>
        <taxon>Crustacea</taxon>
        <taxon>Multicrustacea</taxon>
        <taxon>Malacostraca</taxon>
        <taxon>Eumalacostraca</taxon>
        <taxon>Peracarida</taxon>
        <taxon>Amphipoda</taxon>
        <taxon>Senticaudata</taxon>
        <taxon>Talitrida</taxon>
        <taxon>Talitroidea</taxon>
        <taxon>Hyalellidae</taxon>
        <taxon>Hyalella</taxon>
    </lineage>
</organism>
<gene>
    <name evidence="2" type="ORF">HAZT_HAZT003350</name>
</gene>
<dbReference type="EMBL" id="JQDR03005826">
    <property type="protein sequence ID" value="KAA0201150.1"/>
    <property type="molecule type" value="Genomic_DNA"/>
</dbReference>
<dbReference type="SMART" id="SM00409">
    <property type="entry name" value="IG"/>
    <property type="match status" value="2"/>
</dbReference>
<dbReference type="GO" id="GO:0050808">
    <property type="term" value="P:synapse organization"/>
    <property type="evidence" value="ECO:0007669"/>
    <property type="project" value="TreeGrafter"/>
</dbReference>
<dbReference type="GO" id="GO:0032589">
    <property type="term" value="C:neuron projection membrane"/>
    <property type="evidence" value="ECO:0007669"/>
    <property type="project" value="TreeGrafter"/>
</dbReference>
<dbReference type="InterPro" id="IPR007110">
    <property type="entry name" value="Ig-like_dom"/>
</dbReference>
<dbReference type="PANTHER" id="PTHR23279:SF36">
    <property type="entry name" value="DEFECTIVE PROBOSCIS EXTENSION RESPONSE 9, ISOFORM A"/>
    <property type="match status" value="1"/>
</dbReference>
<comment type="caution">
    <text evidence="2">The sequence shown here is derived from an EMBL/GenBank/DDBJ whole genome shotgun (WGS) entry which is preliminary data.</text>
</comment>
<protein>
    <recommendedName>
        <fullName evidence="1">Ig-like domain-containing protein</fullName>
    </recommendedName>
</protein>
<reference evidence="2" key="2">
    <citation type="journal article" date="2018" name="Environ. Sci. Technol.">
        <title>The Toxicogenome of Hyalella azteca: A Model for Sediment Ecotoxicology and Evolutionary Toxicology.</title>
        <authorList>
            <person name="Poynton H.C."/>
            <person name="Hasenbein S."/>
            <person name="Benoit J.B."/>
            <person name="Sepulveda M.S."/>
            <person name="Poelchau M.F."/>
            <person name="Hughes D.S.T."/>
            <person name="Murali S.C."/>
            <person name="Chen S."/>
            <person name="Glastad K.M."/>
            <person name="Goodisman M.A.D."/>
            <person name="Werren J.H."/>
            <person name="Vineis J.H."/>
            <person name="Bowen J.L."/>
            <person name="Friedrich M."/>
            <person name="Jones J."/>
            <person name="Robertson H.M."/>
            <person name="Feyereisen R."/>
            <person name="Mechler-Hickson A."/>
            <person name="Mathers N."/>
            <person name="Lee C.E."/>
            <person name="Colbourne J.K."/>
            <person name="Biales A."/>
            <person name="Johnston J.S."/>
            <person name="Wellborn G.A."/>
            <person name="Rosendale A.J."/>
            <person name="Cridge A.G."/>
            <person name="Munoz-Torres M.C."/>
            <person name="Bain P.A."/>
            <person name="Manny A.R."/>
            <person name="Major K.M."/>
            <person name="Lambert F.N."/>
            <person name="Vulpe C.D."/>
            <person name="Tuck P."/>
            <person name="Blalock B.J."/>
            <person name="Lin Y.Y."/>
            <person name="Smith M.E."/>
            <person name="Ochoa-Acuna H."/>
            <person name="Chen M.M."/>
            <person name="Childers C.P."/>
            <person name="Qu J."/>
            <person name="Dugan S."/>
            <person name="Lee S.L."/>
            <person name="Chao H."/>
            <person name="Dinh H."/>
            <person name="Han Y."/>
            <person name="Doddapaneni H."/>
            <person name="Worley K.C."/>
            <person name="Muzny D.M."/>
            <person name="Gibbs R.A."/>
            <person name="Richards S."/>
        </authorList>
    </citation>
    <scope>NUCLEOTIDE SEQUENCE</scope>
    <source>
        <strain evidence="2">HAZT.00-mixed</strain>
        <tissue evidence="2">Whole organism</tissue>
    </source>
</reference>
<dbReference type="PANTHER" id="PTHR23279">
    <property type="entry name" value="DEFECTIVE PROBOSCIS EXTENSION RESPONSE DPR -RELATED"/>
    <property type="match status" value="1"/>
</dbReference>
<feature type="domain" description="Ig-like" evidence="1">
    <location>
        <begin position="1"/>
        <end position="72"/>
    </location>
</feature>
<dbReference type="OrthoDB" id="6365338at2759"/>
<reference evidence="2" key="3">
    <citation type="submission" date="2019-06" db="EMBL/GenBank/DDBJ databases">
        <authorList>
            <person name="Poynton C."/>
            <person name="Hasenbein S."/>
            <person name="Benoit J.B."/>
            <person name="Sepulveda M.S."/>
            <person name="Poelchau M.F."/>
            <person name="Murali S.C."/>
            <person name="Chen S."/>
            <person name="Glastad K.M."/>
            <person name="Werren J.H."/>
            <person name="Vineis J.H."/>
            <person name="Bowen J.L."/>
            <person name="Friedrich M."/>
            <person name="Jones J."/>
            <person name="Robertson H.M."/>
            <person name="Feyereisen R."/>
            <person name="Mechler-Hickson A."/>
            <person name="Mathers N."/>
            <person name="Lee C.E."/>
            <person name="Colbourne J.K."/>
            <person name="Biales A."/>
            <person name="Johnston J.S."/>
            <person name="Wellborn G.A."/>
            <person name="Rosendale A.J."/>
            <person name="Cridge A.G."/>
            <person name="Munoz-Torres M.C."/>
            <person name="Bain P.A."/>
            <person name="Manny A.R."/>
            <person name="Major K.M."/>
            <person name="Lambert F.N."/>
            <person name="Vulpe C.D."/>
            <person name="Tuck P."/>
            <person name="Blalock B.J."/>
            <person name="Lin Y.-Y."/>
            <person name="Smith M.E."/>
            <person name="Ochoa-Acuna H."/>
            <person name="Chen M.-J.M."/>
            <person name="Childers C.P."/>
            <person name="Qu J."/>
            <person name="Dugan S."/>
            <person name="Lee S.L."/>
            <person name="Chao H."/>
            <person name="Dinh H."/>
            <person name="Han Y."/>
            <person name="Doddapaneni H."/>
            <person name="Worley K.C."/>
            <person name="Muzny D.M."/>
            <person name="Gibbs R.A."/>
            <person name="Richards S."/>
        </authorList>
    </citation>
    <scope>NUCLEOTIDE SEQUENCE</scope>
    <source>
        <strain evidence="2">HAZT.00-mixed</strain>
        <tissue evidence="2">Whole organism</tissue>
    </source>
</reference>
<dbReference type="Pfam" id="PF13927">
    <property type="entry name" value="Ig_3"/>
    <property type="match status" value="1"/>
</dbReference>
<dbReference type="Gene3D" id="2.60.40.10">
    <property type="entry name" value="Immunoglobulins"/>
    <property type="match status" value="2"/>
</dbReference>
<dbReference type="PROSITE" id="PS50835">
    <property type="entry name" value="IG_LIKE"/>
    <property type="match status" value="2"/>
</dbReference>
<sequence>MAVSWIRHRDLHILSVGAVTYTSDDRFQVVPDQTTGDWAMRLMYARPRDSGQYDCQVSATPAYGRTFHLEVVVVNYKPAARMFRSNLALAFVSEPQAEVLRAPEMHVGVGSLINLTCVVPYSPETPEYLHWYHKERMVREDGQRVWMRTTLGHKSISQLVVKDARPSDSGLYTCSPAHSREHSITVHVLTGQNASQKTHV</sequence>
<dbReference type="Proteomes" id="UP000711488">
    <property type="component" value="Unassembled WGS sequence"/>
</dbReference>
<name>A0A6A0H7I3_HYAAZ</name>
<accession>A0A6A0H7I3</accession>
<dbReference type="InterPro" id="IPR013783">
    <property type="entry name" value="Ig-like_fold"/>
</dbReference>
<dbReference type="InterPro" id="IPR037448">
    <property type="entry name" value="Zig-8"/>
</dbReference>
<dbReference type="AlphaFoldDB" id="A0A6A0H7I3"/>
<dbReference type="InterPro" id="IPR036179">
    <property type="entry name" value="Ig-like_dom_sf"/>
</dbReference>
<feature type="domain" description="Ig-like" evidence="1">
    <location>
        <begin position="95"/>
        <end position="185"/>
    </location>
</feature>
<dbReference type="InterPro" id="IPR003599">
    <property type="entry name" value="Ig_sub"/>
</dbReference>
<evidence type="ECO:0000259" key="1">
    <source>
        <dbReference type="PROSITE" id="PS50835"/>
    </source>
</evidence>